<reference evidence="1 2" key="1">
    <citation type="journal article" date="2016" name="Nat. Commun.">
        <title>Thousands of microbial genomes shed light on interconnected biogeochemical processes in an aquifer system.</title>
        <authorList>
            <person name="Anantharaman K."/>
            <person name="Brown C.T."/>
            <person name="Hug L.A."/>
            <person name="Sharon I."/>
            <person name="Castelle C.J."/>
            <person name="Probst A.J."/>
            <person name="Thomas B.C."/>
            <person name="Singh A."/>
            <person name="Wilkins M.J."/>
            <person name="Karaoz U."/>
            <person name="Brodie E.L."/>
            <person name="Williams K.H."/>
            <person name="Hubbard S.S."/>
            <person name="Banfield J.F."/>
        </authorList>
    </citation>
    <scope>NUCLEOTIDE SEQUENCE [LARGE SCALE GENOMIC DNA]</scope>
</reference>
<comment type="caution">
    <text evidence="1">The sequence shown here is derived from an EMBL/GenBank/DDBJ whole genome shotgun (WGS) entry which is preliminary data.</text>
</comment>
<dbReference type="EMBL" id="MHQL01000027">
    <property type="protein sequence ID" value="OHA02816.1"/>
    <property type="molecule type" value="Genomic_DNA"/>
</dbReference>
<proteinExistence type="predicted"/>
<accession>A0A1G2KTS6</accession>
<evidence type="ECO:0000313" key="2">
    <source>
        <dbReference type="Proteomes" id="UP000177811"/>
    </source>
</evidence>
<dbReference type="AlphaFoldDB" id="A0A1G2KTS6"/>
<evidence type="ECO:0000313" key="1">
    <source>
        <dbReference type="EMBL" id="OHA02816.1"/>
    </source>
</evidence>
<protein>
    <submittedName>
        <fullName evidence="1">Uncharacterized protein</fullName>
    </submittedName>
</protein>
<gene>
    <name evidence="1" type="ORF">A3C16_01795</name>
</gene>
<sequence>MKNAFALLREMREVADSSLKCSPENLIHLLSDAEEASTALFLLAVADKDVEIISDLSKALNDAYAEHMDKALDVLFRDHPRYMYHVGRLYELMMVLLRFRESWGSEVEARRFLASPKSRRMRYVLLRYARHEAITFARLNRLLGLDPAHNWKNFEKQHYNLRLLARVGFGTVGMRYVDERTDVRCRNYMLTREGVDAIQSVPRPVRKRRSMGRKV</sequence>
<dbReference type="Proteomes" id="UP000177811">
    <property type="component" value="Unassembled WGS sequence"/>
</dbReference>
<name>A0A1G2KTS6_9BACT</name>
<organism evidence="1 2">
    <name type="scientific">Candidatus Sungbacteria bacterium RIFCSPHIGHO2_02_FULL_51_29</name>
    <dbReference type="NCBI Taxonomy" id="1802273"/>
    <lineage>
        <taxon>Bacteria</taxon>
        <taxon>Candidatus Sungiibacteriota</taxon>
    </lineage>
</organism>